<feature type="signal peptide" evidence="1">
    <location>
        <begin position="1"/>
        <end position="20"/>
    </location>
</feature>
<proteinExistence type="predicted"/>
<protein>
    <submittedName>
        <fullName evidence="2">Uncharacterized protein</fullName>
    </submittedName>
</protein>
<keyword evidence="3" id="KW-1185">Reference proteome</keyword>
<accession>A0AAE0ZYG1</accession>
<gene>
    <name evidence="2" type="ORF">RRG08_038454</name>
</gene>
<name>A0AAE0ZYG1_9GAST</name>
<evidence type="ECO:0000256" key="1">
    <source>
        <dbReference type="SAM" id="SignalP"/>
    </source>
</evidence>
<feature type="chain" id="PRO_5042262543" evidence="1">
    <location>
        <begin position="21"/>
        <end position="158"/>
    </location>
</feature>
<dbReference type="EMBL" id="JAWDGP010003093">
    <property type="protein sequence ID" value="KAK3777306.1"/>
    <property type="molecule type" value="Genomic_DNA"/>
</dbReference>
<dbReference type="AlphaFoldDB" id="A0AAE0ZYG1"/>
<keyword evidence="1" id="KW-0732">Signal</keyword>
<comment type="caution">
    <text evidence="2">The sequence shown here is derived from an EMBL/GenBank/DDBJ whole genome shotgun (WGS) entry which is preliminary data.</text>
</comment>
<reference evidence="2" key="1">
    <citation type="journal article" date="2023" name="G3 (Bethesda)">
        <title>A reference genome for the long-term kleptoplast-retaining sea slug Elysia crispata morphotype clarki.</title>
        <authorList>
            <person name="Eastman K.E."/>
            <person name="Pendleton A.L."/>
            <person name="Shaikh M.A."/>
            <person name="Suttiyut T."/>
            <person name="Ogas R."/>
            <person name="Tomko P."/>
            <person name="Gavelis G."/>
            <person name="Widhalm J.R."/>
            <person name="Wisecaver J.H."/>
        </authorList>
    </citation>
    <scope>NUCLEOTIDE SEQUENCE</scope>
    <source>
        <strain evidence="2">ECLA1</strain>
    </source>
</reference>
<sequence>MRPITLVILVVILSAALVGGEEDAKSRQKRFIGGILKIAKTFKDRVSGVAKDVGKAASSALKKGYKFSSKIAEQQFDTAEAAFDKVSPLLDFNKALEKMIPLIDNDFTMMLCEYSCNGAANKVLGVDTKNDDSSALAEIGCGPLCSGSLSKLRDLAEG</sequence>
<evidence type="ECO:0000313" key="3">
    <source>
        <dbReference type="Proteomes" id="UP001283361"/>
    </source>
</evidence>
<evidence type="ECO:0000313" key="2">
    <source>
        <dbReference type="EMBL" id="KAK3777306.1"/>
    </source>
</evidence>
<organism evidence="2 3">
    <name type="scientific">Elysia crispata</name>
    <name type="common">lettuce slug</name>
    <dbReference type="NCBI Taxonomy" id="231223"/>
    <lineage>
        <taxon>Eukaryota</taxon>
        <taxon>Metazoa</taxon>
        <taxon>Spiralia</taxon>
        <taxon>Lophotrochozoa</taxon>
        <taxon>Mollusca</taxon>
        <taxon>Gastropoda</taxon>
        <taxon>Heterobranchia</taxon>
        <taxon>Euthyneura</taxon>
        <taxon>Panpulmonata</taxon>
        <taxon>Sacoglossa</taxon>
        <taxon>Placobranchoidea</taxon>
        <taxon>Plakobranchidae</taxon>
        <taxon>Elysia</taxon>
    </lineage>
</organism>
<dbReference type="Proteomes" id="UP001283361">
    <property type="component" value="Unassembled WGS sequence"/>
</dbReference>